<name>A0AAV6KYM8_9ERIC</name>
<reference evidence="1" key="1">
    <citation type="submission" date="2020-08" db="EMBL/GenBank/DDBJ databases">
        <title>Plant Genome Project.</title>
        <authorList>
            <person name="Zhang R.-G."/>
        </authorList>
    </citation>
    <scope>NUCLEOTIDE SEQUENCE</scope>
    <source>
        <strain evidence="1">WSP0</strain>
        <tissue evidence="1">Leaf</tissue>
    </source>
</reference>
<gene>
    <name evidence="1" type="ORF">RHGRI_007547</name>
</gene>
<accession>A0AAV6KYM8</accession>
<evidence type="ECO:0000313" key="2">
    <source>
        <dbReference type="Proteomes" id="UP000823749"/>
    </source>
</evidence>
<comment type="caution">
    <text evidence="1">The sequence shown here is derived from an EMBL/GenBank/DDBJ whole genome shotgun (WGS) entry which is preliminary data.</text>
</comment>
<dbReference type="Proteomes" id="UP000823749">
    <property type="component" value="Chromosome 3"/>
</dbReference>
<dbReference type="EMBL" id="JACTNZ010000003">
    <property type="protein sequence ID" value="KAG5557329.1"/>
    <property type="molecule type" value="Genomic_DNA"/>
</dbReference>
<proteinExistence type="predicted"/>
<protein>
    <submittedName>
        <fullName evidence="1">Uncharacterized protein</fullName>
    </submittedName>
</protein>
<organism evidence="1 2">
    <name type="scientific">Rhododendron griersonianum</name>
    <dbReference type="NCBI Taxonomy" id="479676"/>
    <lineage>
        <taxon>Eukaryota</taxon>
        <taxon>Viridiplantae</taxon>
        <taxon>Streptophyta</taxon>
        <taxon>Embryophyta</taxon>
        <taxon>Tracheophyta</taxon>
        <taxon>Spermatophyta</taxon>
        <taxon>Magnoliopsida</taxon>
        <taxon>eudicotyledons</taxon>
        <taxon>Gunneridae</taxon>
        <taxon>Pentapetalae</taxon>
        <taxon>asterids</taxon>
        <taxon>Ericales</taxon>
        <taxon>Ericaceae</taxon>
        <taxon>Ericoideae</taxon>
        <taxon>Rhodoreae</taxon>
        <taxon>Rhododendron</taxon>
    </lineage>
</organism>
<keyword evidence="2" id="KW-1185">Reference proteome</keyword>
<sequence>MEMILWRFGCQPVLSTQVGQARDGGWDGQQTPDEARLVTPTAWWLRILVDNISMGDRVSEVILGAVTFSMVIHVWSPAMLWQSTRARQVGQAPEGMINKPPIRLGLACESHSAVAENIGRQYLNGRSRGRLAIQWRFMDEVLRCFGGQSMLSRLAKPEGMINKSPIRLGLRFPHGQEGWSEALGLIEGVKSCDEEAVQQLAVHYQLFGCDSQLTKAARRNNLGVVHAGWED</sequence>
<evidence type="ECO:0000313" key="1">
    <source>
        <dbReference type="EMBL" id="KAG5557329.1"/>
    </source>
</evidence>
<dbReference type="AlphaFoldDB" id="A0AAV6KYM8"/>